<proteinExistence type="predicted"/>
<dbReference type="AlphaFoldDB" id="A0A6C0BKV1"/>
<feature type="compositionally biased region" description="Polar residues" evidence="1">
    <location>
        <begin position="1"/>
        <end position="16"/>
    </location>
</feature>
<organism evidence="2">
    <name type="scientific">viral metagenome</name>
    <dbReference type="NCBI Taxonomy" id="1070528"/>
    <lineage>
        <taxon>unclassified sequences</taxon>
        <taxon>metagenomes</taxon>
        <taxon>organismal metagenomes</taxon>
    </lineage>
</organism>
<evidence type="ECO:0000256" key="1">
    <source>
        <dbReference type="SAM" id="MobiDB-lite"/>
    </source>
</evidence>
<reference evidence="2" key="1">
    <citation type="journal article" date="2020" name="Nature">
        <title>Giant virus diversity and host interactions through global metagenomics.</title>
        <authorList>
            <person name="Schulz F."/>
            <person name="Roux S."/>
            <person name="Paez-Espino D."/>
            <person name="Jungbluth S."/>
            <person name="Walsh D.A."/>
            <person name="Denef V.J."/>
            <person name="McMahon K.D."/>
            <person name="Konstantinidis K.T."/>
            <person name="Eloe-Fadrosh E.A."/>
            <person name="Kyrpides N.C."/>
            <person name="Woyke T."/>
        </authorList>
    </citation>
    <scope>NUCLEOTIDE SEQUENCE</scope>
    <source>
        <strain evidence="2">GVMAG-M-3300017651-5</strain>
    </source>
</reference>
<protein>
    <submittedName>
        <fullName evidence="2">Uncharacterized protein</fullName>
    </submittedName>
</protein>
<feature type="region of interest" description="Disordered" evidence="1">
    <location>
        <begin position="1"/>
        <end position="31"/>
    </location>
</feature>
<accession>A0A6C0BKV1</accession>
<name>A0A6C0BKV1_9ZZZZ</name>
<evidence type="ECO:0000313" key="2">
    <source>
        <dbReference type="EMBL" id="QHS92995.1"/>
    </source>
</evidence>
<dbReference type="EMBL" id="MN739194">
    <property type="protein sequence ID" value="QHS92995.1"/>
    <property type="molecule type" value="Genomic_DNA"/>
</dbReference>
<sequence>MNELSSSDVYGTNPTLSGKLPVNASATRLMY</sequence>